<dbReference type="GO" id="GO:0016020">
    <property type="term" value="C:membrane"/>
    <property type="evidence" value="ECO:0007669"/>
    <property type="project" value="UniProtKB-SubCell"/>
</dbReference>
<keyword evidence="3 5" id="KW-1133">Transmembrane helix</keyword>
<feature type="transmembrane region" description="Helical" evidence="5">
    <location>
        <begin position="77"/>
        <end position="97"/>
    </location>
</feature>
<protein>
    <submittedName>
        <fullName evidence="7">S-adenosylmethionine/S-adenosylhomocysteine transporter</fullName>
    </submittedName>
</protein>
<dbReference type="AlphaFoldDB" id="A0A2Z2NUA0"/>
<dbReference type="OrthoDB" id="9810556at2"/>
<feature type="transmembrane region" description="Helical" evidence="5">
    <location>
        <begin position="187"/>
        <end position="210"/>
    </location>
</feature>
<evidence type="ECO:0000256" key="4">
    <source>
        <dbReference type="ARBA" id="ARBA00023136"/>
    </source>
</evidence>
<feature type="domain" description="EamA" evidence="6">
    <location>
        <begin position="20"/>
        <end position="149"/>
    </location>
</feature>
<dbReference type="Pfam" id="PF00892">
    <property type="entry name" value="EamA"/>
    <property type="match status" value="2"/>
</dbReference>
<gene>
    <name evidence="7" type="ORF">IMCC3135_25450</name>
</gene>
<feature type="transmembrane region" description="Helical" evidence="5">
    <location>
        <begin position="135"/>
        <end position="154"/>
    </location>
</feature>
<evidence type="ECO:0000259" key="6">
    <source>
        <dbReference type="Pfam" id="PF00892"/>
    </source>
</evidence>
<proteinExistence type="predicted"/>
<dbReference type="Proteomes" id="UP000250079">
    <property type="component" value="Chromosome"/>
</dbReference>
<name>A0A2Z2NUA0_9GAMM</name>
<evidence type="ECO:0000256" key="5">
    <source>
        <dbReference type="SAM" id="Phobius"/>
    </source>
</evidence>
<feature type="transmembrane region" description="Helical" evidence="5">
    <location>
        <begin position="20"/>
        <end position="39"/>
    </location>
</feature>
<feature type="transmembrane region" description="Helical" evidence="5">
    <location>
        <begin position="222"/>
        <end position="240"/>
    </location>
</feature>
<organism evidence="7 8">
    <name type="scientific">Granulosicoccus antarcticus IMCC3135</name>
    <dbReference type="NCBI Taxonomy" id="1192854"/>
    <lineage>
        <taxon>Bacteria</taxon>
        <taxon>Pseudomonadati</taxon>
        <taxon>Pseudomonadota</taxon>
        <taxon>Gammaproteobacteria</taxon>
        <taxon>Chromatiales</taxon>
        <taxon>Granulosicoccaceae</taxon>
        <taxon>Granulosicoccus</taxon>
    </lineage>
</organism>
<comment type="subcellular location">
    <subcellularLocation>
        <location evidence="1">Membrane</location>
        <topology evidence="1">Multi-pass membrane protein</topology>
    </subcellularLocation>
</comment>
<dbReference type="PANTHER" id="PTHR32322:SF9">
    <property type="entry name" value="AMINO-ACID METABOLITE EFFLUX PUMP-RELATED"/>
    <property type="match status" value="1"/>
</dbReference>
<reference evidence="7 8" key="1">
    <citation type="submission" date="2016-12" db="EMBL/GenBank/DDBJ databases">
        <authorList>
            <person name="Song W.-J."/>
            <person name="Kurnit D.M."/>
        </authorList>
    </citation>
    <scope>NUCLEOTIDE SEQUENCE [LARGE SCALE GENOMIC DNA]</scope>
    <source>
        <strain evidence="7 8">IMCC3135</strain>
    </source>
</reference>
<feature type="domain" description="EamA" evidence="6">
    <location>
        <begin position="161"/>
        <end position="292"/>
    </location>
</feature>
<dbReference type="PANTHER" id="PTHR32322">
    <property type="entry name" value="INNER MEMBRANE TRANSPORTER"/>
    <property type="match status" value="1"/>
</dbReference>
<evidence type="ECO:0000313" key="7">
    <source>
        <dbReference type="EMBL" id="ASJ75152.1"/>
    </source>
</evidence>
<keyword evidence="8" id="KW-1185">Reference proteome</keyword>
<feature type="transmembrane region" description="Helical" evidence="5">
    <location>
        <begin position="103"/>
        <end position="123"/>
    </location>
</feature>
<evidence type="ECO:0000256" key="2">
    <source>
        <dbReference type="ARBA" id="ARBA00022692"/>
    </source>
</evidence>
<feature type="transmembrane region" description="Helical" evidence="5">
    <location>
        <begin position="252"/>
        <end position="272"/>
    </location>
</feature>
<feature type="transmembrane region" description="Helical" evidence="5">
    <location>
        <begin position="45"/>
        <end position="65"/>
    </location>
</feature>
<dbReference type="InterPro" id="IPR050638">
    <property type="entry name" value="AA-Vitamin_Transporters"/>
</dbReference>
<evidence type="ECO:0000313" key="8">
    <source>
        <dbReference type="Proteomes" id="UP000250079"/>
    </source>
</evidence>
<feature type="transmembrane region" description="Helical" evidence="5">
    <location>
        <begin position="160"/>
        <end position="180"/>
    </location>
</feature>
<evidence type="ECO:0000256" key="3">
    <source>
        <dbReference type="ARBA" id="ARBA00022989"/>
    </source>
</evidence>
<dbReference type="EMBL" id="CP018632">
    <property type="protein sequence ID" value="ASJ75152.1"/>
    <property type="molecule type" value="Genomic_DNA"/>
</dbReference>
<dbReference type="InterPro" id="IPR000620">
    <property type="entry name" value="EamA_dom"/>
</dbReference>
<dbReference type="InterPro" id="IPR037185">
    <property type="entry name" value="EmrE-like"/>
</dbReference>
<accession>A0A2Z2NUA0</accession>
<evidence type="ECO:0000256" key="1">
    <source>
        <dbReference type="ARBA" id="ARBA00004141"/>
    </source>
</evidence>
<dbReference type="SUPFAM" id="SSF103481">
    <property type="entry name" value="Multidrug resistance efflux transporter EmrE"/>
    <property type="match status" value="2"/>
</dbReference>
<dbReference type="RefSeq" id="WP_088920100.1">
    <property type="nucleotide sequence ID" value="NZ_CP018632.1"/>
</dbReference>
<keyword evidence="2 5" id="KW-0812">Transmembrane</keyword>
<keyword evidence="4 5" id="KW-0472">Membrane</keyword>
<sequence length="304" mass="32730">MQELNEHRLRKPLVQDHIRLLGAAAIWGGSFLLNEIALVDFSPVAIAAYRIVVAAIIICLICRWLGLGVNLTRRTLILLGGIGLLNSAIPFTLIGWGQLRIDSATTAILLASSPFATLLFSHFMTSDDRFTWQKFMGLLLGFSGVIVLLGHGLLQGSGSISGMLAVVLAACCYSMSSLLIRQLTGMPILVLVAGTLVAACIVLVPVLLVLHPPWQQVWHSDTLSALLVLALGPTAVAYVLRAQIVQINGAVYMSNVGYLIPLFAMLWGWIFLSQQPTVAMWIALSLILAGIAVGQRSKTPRQTG</sequence>
<dbReference type="KEGG" id="gai:IMCC3135_25450"/>
<feature type="transmembrane region" description="Helical" evidence="5">
    <location>
        <begin position="278"/>
        <end position="294"/>
    </location>
</feature>